<keyword evidence="5" id="KW-1185">Reference proteome</keyword>
<organism evidence="4 5">
    <name type="scientific">Rhizoclosmatium globosum</name>
    <dbReference type="NCBI Taxonomy" id="329046"/>
    <lineage>
        <taxon>Eukaryota</taxon>
        <taxon>Fungi</taxon>
        <taxon>Fungi incertae sedis</taxon>
        <taxon>Chytridiomycota</taxon>
        <taxon>Chytridiomycota incertae sedis</taxon>
        <taxon>Chytridiomycetes</taxon>
        <taxon>Chytridiales</taxon>
        <taxon>Chytriomycetaceae</taxon>
        <taxon>Rhizoclosmatium</taxon>
    </lineage>
</organism>
<dbReference type="OrthoDB" id="433501at2759"/>
<dbReference type="AlphaFoldDB" id="A0A1Y2B6J5"/>
<feature type="compositionally biased region" description="Low complexity" evidence="3">
    <location>
        <begin position="193"/>
        <end position="206"/>
    </location>
</feature>
<keyword evidence="1" id="KW-0433">Leucine-rich repeat</keyword>
<name>A0A1Y2B6J5_9FUNG</name>
<feature type="compositionally biased region" description="Polar residues" evidence="3">
    <location>
        <begin position="213"/>
        <end position="222"/>
    </location>
</feature>
<comment type="caution">
    <text evidence="4">The sequence shown here is derived from an EMBL/GenBank/DDBJ whole genome shotgun (WGS) entry which is preliminary data.</text>
</comment>
<feature type="compositionally biased region" description="Polar residues" evidence="3">
    <location>
        <begin position="269"/>
        <end position="278"/>
    </location>
</feature>
<evidence type="ECO:0000313" key="5">
    <source>
        <dbReference type="Proteomes" id="UP000193642"/>
    </source>
</evidence>
<evidence type="ECO:0000313" key="4">
    <source>
        <dbReference type="EMBL" id="ORY30097.1"/>
    </source>
</evidence>
<dbReference type="PROSITE" id="PS51450">
    <property type="entry name" value="LRR"/>
    <property type="match status" value="1"/>
</dbReference>
<evidence type="ECO:0000256" key="3">
    <source>
        <dbReference type="SAM" id="MobiDB-lite"/>
    </source>
</evidence>
<reference evidence="4 5" key="1">
    <citation type="submission" date="2016-07" db="EMBL/GenBank/DDBJ databases">
        <title>Pervasive Adenine N6-methylation of Active Genes in Fungi.</title>
        <authorList>
            <consortium name="DOE Joint Genome Institute"/>
            <person name="Mondo S.J."/>
            <person name="Dannebaum R.O."/>
            <person name="Kuo R.C."/>
            <person name="Labutti K."/>
            <person name="Haridas S."/>
            <person name="Kuo A."/>
            <person name="Salamov A."/>
            <person name="Ahrendt S.R."/>
            <person name="Lipzen A."/>
            <person name="Sullivan W."/>
            <person name="Andreopoulos W.B."/>
            <person name="Clum A."/>
            <person name="Lindquist E."/>
            <person name="Daum C."/>
            <person name="Ramamoorthy G.K."/>
            <person name="Gryganskyi A."/>
            <person name="Culley D."/>
            <person name="Magnuson J.K."/>
            <person name="James T.Y."/>
            <person name="O'Malley M.A."/>
            <person name="Stajich J.E."/>
            <person name="Spatafora J.W."/>
            <person name="Visel A."/>
            <person name="Grigoriev I.V."/>
        </authorList>
    </citation>
    <scope>NUCLEOTIDE SEQUENCE [LARGE SCALE GENOMIC DNA]</scope>
    <source>
        <strain evidence="4 5">JEL800</strain>
    </source>
</reference>
<evidence type="ECO:0008006" key="6">
    <source>
        <dbReference type="Google" id="ProtNLM"/>
    </source>
</evidence>
<dbReference type="EMBL" id="MCGO01000084">
    <property type="protein sequence ID" value="ORY30097.1"/>
    <property type="molecule type" value="Genomic_DNA"/>
</dbReference>
<proteinExistence type="predicted"/>
<evidence type="ECO:0000256" key="2">
    <source>
        <dbReference type="ARBA" id="ARBA00022737"/>
    </source>
</evidence>
<feature type="compositionally biased region" description="Polar residues" evidence="3">
    <location>
        <begin position="166"/>
        <end position="178"/>
    </location>
</feature>
<sequence>MILTESLILSKAKGFSRTAASKDVCVYTYFVLWEFNNGFLCFIAQIKSINLWGQNLSDVSCLAGIRGLEVVSLPVNRISDLSPFSDLNNLEELYLRKNEILDPRELRHLMGLPRLKNLWISENPFCDKIKDYRLSMIRLFPNLDKLDDKIITDRERRDAAKIGDSGSENGGSPTSVASLSPAKVSPVRTKSVPAPKQQSQPQQRASQPPPFNANHQHPQNSYSDDDLFFGNIHNIEQRYSQASAKQQQQQQQYSNSSDEESHLAAQLLANHQRQQRLSKSYDDRPIRPSPSQSQDHLIGQGVIGSFDSKLNLIHPFPHKPTSKKPSYQSQILLDKQFQDHLTVSGGLKPHAKSHDPPVNHPPSKITGGGAPRVAVHLQQQYDHRRVNPNWDATNEHLDGAAVSVVNDRDVNSDFRRRNLGPFGGHHLVGAGANVGPVRTGGVHDYRHKVVDLHPGGGEEMHLRGAGVEVEVREEVHDPRIGEVKWGEQHVRGSGAIVYRDEEIGFPVVEVSGVGKVVKLGPKPKPDWLKAGAVKNSTQPNNTKPLERQSSNNLLLAVLSIVKDLDTTSLHVVQHEVNRLLDQ</sequence>
<gene>
    <name evidence="4" type="ORF">BCR33DRAFT_792724</name>
</gene>
<feature type="compositionally biased region" description="Low complexity" evidence="3">
    <location>
        <begin position="239"/>
        <end position="256"/>
    </location>
</feature>
<dbReference type="Pfam" id="PF14580">
    <property type="entry name" value="LRR_9"/>
    <property type="match status" value="1"/>
</dbReference>
<keyword evidence="2" id="KW-0677">Repeat</keyword>
<dbReference type="Gene3D" id="3.80.10.10">
    <property type="entry name" value="Ribonuclease Inhibitor"/>
    <property type="match status" value="1"/>
</dbReference>
<accession>A0A1Y2B6J5</accession>
<dbReference type="Proteomes" id="UP000193642">
    <property type="component" value="Unassembled WGS sequence"/>
</dbReference>
<dbReference type="InterPro" id="IPR032675">
    <property type="entry name" value="LRR_dom_sf"/>
</dbReference>
<dbReference type="SUPFAM" id="SSF52058">
    <property type="entry name" value="L domain-like"/>
    <property type="match status" value="1"/>
</dbReference>
<dbReference type="InterPro" id="IPR001611">
    <property type="entry name" value="Leu-rich_rpt"/>
</dbReference>
<dbReference type="PANTHER" id="PTHR18849">
    <property type="entry name" value="LEUCINE RICH REPEAT PROTEIN"/>
    <property type="match status" value="1"/>
</dbReference>
<protein>
    <recommendedName>
        <fullName evidence="6">Outer arm dynein light chain 1</fullName>
    </recommendedName>
</protein>
<feature type="region of interest" description="Disordered" evidence="3">
    <location>
        <begin position="239"/>
        <end position="298"/>
    </location>
</feature>
<feature type="region of interest" description="Disordered" evidence="3">
    <location>
        <begin position="158"/>
        <end position="227"/>
    </location>
</feature>
<evidence type="ECO:0000256" key="1">
    <source>
        <dbReference type="ARBA" id="ARBA00022614"/>
    </source>
</evidence>
<dbReference type="PANTHER" id="PTHR18849:SF0">
    <property type="entry name" value="CILIA- AND FLAGELLA-ASSOCIATED PROTEIN 410-RELATED"/>
    <property type="match status" value="1"/>
</dbReference>